<gene>
    <name evidence="2" type="ORF">TWF718_008744</name>
</gene>
<protein>
    <recommendedName>
        <fullName evidence="1">F-box domain-containing protein</fullName>
    </recommendedName>
</protein>
<evidence type="ECO:0000313" key="3">
    <source>
        <dbReference type="Proteomes" id="UP001313282"/>
    </source>
</evidence>
<dbReference type="PROSITE" id="PS50181">
    <property type="entry name" value="FBOX"/>
    <property type="match status" value="1"/>
</dbReference>
<name>A0AAN8RLZ7_9PEZI</name>
<dbReference type="AlphaFoldDB" id="A0AAN8RLZ7"/>
<feature type="domain" description="F-box" evidence="1">
    <location>
        <begin position="10"/>
        <end position="58"/>
    </location>
</feature>
<organism evidence="2 3">
    <name type="scientific">Orbilia javanica</name>
    <dbReference type="NCBI Taxonomy" id="47235"/>
    <lineage>
        <taxon>Eukaryota</taxon>
        <taxon>Fungi</taxon>
        <taxon>Dikarya</taxon>
        <taxon>Ascomycota</taxon>
        <taxon>Pezizomycotina</taxon>
        <taxon>Orbiliomycetes</taxon>
        <taxon>Orbiliales</taxon>
        <taxon>Orbiliaceae</taxon>
        <taxon>Orbilia</taxon>
    </lineage>
</organism>
<dbReference type="CDD" id="cd09917">
    <property type="entry name" value="F-box_SF"/>
    <property type="match status" value="1"/>
</dbReference>
<proteinExistence type="predicted"/>
<dbReference type="SUPFAM" id="SSF81383">
    <property type="entry name" value="F-box domain"/>
    <property type="match status" value="1"/>
</dbReference>
<keyword evidence="3" id="KW-1185">Reference proteome</keyword>
<evidence type="ECO:0000313" key="2">
    <source>
        <dbReference type="EMBL" id="KAK6339323.1"/>
    </source>
</evidence>
<dbReference type="Proteomes" id="UP001313282">
    <property type="component" value="Unassembled WGS sequence"/>
</dbReference>
<dbReference type="InterPro" id="IPR036047">
    <property type="entry name" value="F-box-like_dom_sf"/>
</dbReference>
<evidence type="ECO:0000259" key="1">
    <source>
        <dbReference type="PROSITE" id="PS50181"/>
    </source>
</evidence>
<sequence length="485" mass="56879">MKFAKKRETMSIFPTFPFEILELINAHLAPRDIAALTLTCKTFKERLGSGNQYFWYRILRKALKVNEHGYITPKKLDRRVNLQEFEEGVAYWGEVSDLFSGRKLYACRYCLEADPWEARDRTRALSFKSKGAVFGGDTVQQFCEKCFRDWFTNLETFASEFPQFPIPESLYHPAYGGSLLRIPSLIKHIESQGTLYADAITPSYKFKGKWTANGRDKKEAKYLDKVLCLLRECYTRDHRHLHIVLPPNGYYNLLVFSLFRDIFGQYPPYSLGIANFSNKTTPRLMEFIPLLKSKKKKEALNLATLTNKELLGDPENFDLADLDSSSTTVLRRFLEPLTNPGKPFHWVLLYSRLFFESSARDVRCYWCLRSNGGKDTVNNRFRYIPYVDRDMTDVPWITTHILTSHPDMMWKRPKNKFMFDNFTFYSSRFGNSDVVLYQNGKPFPGKEWENLKIRPDFENEPLEDVPVKFPNWCDGRITDSEYFFM</sequence>
<accession>A0AAN8RLZ7</accession>
<comment type="caution">
    <text evidence="2">The sequence shown here is derived from an EMBL/GenBank/DDBJ whole genome shotgun (WGS) entry which is preliminary data.</text>
</comment>
<dbReference type="EMBL" id="JAVHNR010000006">
    <property type="protein sequence ID" value="KAK6339323.1"/>
    <property type="molecule type" value="Genomic_DNA"/>
</dbReference>
<dbReference type="InterPro" id="IPR001810">
    <property type="entry name" value="F-box_dom"/>
</dbReference>
<reference evidence="2 3" key="1">
    <citation type="submission" date="2019-10" db="EMBL/GenBank/DDBJ databases">
        <authorList>
            <person name="Palmer J.M."/>
        </authorList>
    </citation>
    <scope>NUCLEOTIDE SEQUENCE [LARGE SCALE GENOMIC DNA]</scope>
    <source>
        <strain evidence="2 3">TWF718</strain>
    </source>
</reference>